<evidence type="ECO:0000256" key="1">
    <source>
        <dbReference type="SAM" id="MobiDB-lite"/>
    </source>
</evidence>
<reference evidence="2" key="2">
    <citation type="submission" date="2013-04" db="UniProtKB">
        <authorList>
            <consortium name="EnsemblPlants"/>
        </authorList>
    </citation>
    <scope>IDENTIFICATION</scope>
</reference>
<evidence type="ECO:0000313" key="3">
    <source>
        <dbReference type="Proteomes" id="UP000006038"/>
    </source>
</evidence>
<name>J3LVT6_ORYBR</name>
<dbReference type="Proteomes" id="UP000006038">
    <property type="component" value="Chromosome 4"/>
</dbReference>
<proteinExistence type="predicted"/>
<dbReference type="Gramene" id="OB04G12610.1">
    <property type="protein sequence ID" value="OB04G12610.1"/>
    <property type="gene ID" value="OB04G12610"/>
</dbReference>
<protein>
    <submittedName>
        <fullName evidence="2">Uncharacterized protein</fullName>
    </submittedName>
</protein>
<keyword evidence="3" id="KW-1185">Reference proteome</keyword>
<dbReference type="eggNOG" id="ENOG502SYHU">
    <property type="taxonomic scope" value="Eukaryota"/>
</dbReference>
<sequence length="236" mass="25251">MPGGYPASVLLGSVLCAAYRNPNAPTMAPIFPAADEMPWHVERSLAGKISAGTMKVVELGPKLAKKKVLRVVGHVQHEPAHRRAQQVVAVAPAELPGEEAVLLAVAAPRLLLRHRCLLLLVDELDVEHARHVGGGLLVVPGDKRRVARRLGHLHPPVVGEQRRDGAEHEHDAPRVVGFRHGGAGRVVPVRRRVEPRLERGGHDEGDDAAGEVAEPLHGEHRGGEPAAGAPLWGTPQ</sequence>
<organism evidence="2">
    <name type="scientific">Oryza brachyantha</name>
    <name type="common">malo sina</name>
    <dbReference type="NCBI Taxonomy" id="4533"/>
    <lineage>
        <taxon>Eukaryota</taxon>
        <taxon>Viridiplantae</taxon>
        <taxon>Streptophyta</taxon>
        <taxon>Embryophyta</taxon>
        <taxon>Tracheophyta</taxon>
        <taxon>Spermatophyta</taxon>
        <taxon>Magnoliopsida</taxon>
        <taxon>Liliopsida</taxon>
        <taxon>Poales</taxon>
        <taxon>Poaceae</taxon>
        <taxon>BOP clade</taxon>
        <taxon>Oryzoideae</taxon>
        <taxon>Oryzeae</taxon>
        <taxon>Oryzinae</taxon>
        <taxon>Oryza</taxon>
    </lineage>
</organism>
<accession>J3LVT6</accession>
<feature type="compositionally biased region" description="Basic and acidic residues" evidence="1">
    <location>
        <begin position="214"/>
        <end position="223"/>
    </location>
</feature>
<evidence type="ECO:0000313" key="2">
    <source>
        <dbReference type="EnsemblPlants" id="OB04G12610.1"/>
    </source>
</evidence>
<dbReference type="AlphaFoldDB" id="J3LVT6"/>
<dbReference type="EnsemblPlants" id="OB04G12610.1">
    <property type="protein sequence ID" value="OB04G12610.1"/>
    <property type="gene ID" value="OB04G12610"/>
</dbReference>
<feature type="compositionally biased region" description="Basic and acidic residues" evidence="1">
    <location>
        <begin position="192"/>
        <end position="203"/>
    </location>
</feature>
<feature type="region of interest" description="Disordered" evidence="1">
    <location>
        <begin position="192"/>
        <end position="236"/>
    </location>
</feature>
<dbReference type="HOGENOM" id="CLU_1176971_0_0_1"/>
<reference evidence="2" key="1">
    <citation type="journal article" date="2013" name="Nat. Commun.">
        <title>Whole-genome sequencing of Oryza brachyantha reveals mechanisms underlying Oryza genome evolution.</title>
        <authorList>
            <person name="Chen J."/>
            <person name="Huang Q."/>
            <person name="Gao D."/>
            <person name="Wang J."/>
            <person name="Lang Y."/>
            <person name="Liu T."/>
            <person name="Li B."/>
            <person name="Bai Z."/>
            <person name="Luis Goicoechea J."/>
            <person name="Liang C."/>
            <person name="Chen C."/>
            <person name="Zhang W."/>
            <person name="Sun S."/>
            <person name="Liao Y."/>
            <person name="Zhang X."/>
            <person name="Yang L."/>
            <person name="Song C."/>
            <person name="Wang M."/>
            <person name="Shi J."/>
            <person name="Liu G."/>
            <person name="Liu J."/>
            <person name="Zhou H."/>
            <person name="Zhou W."/>
            <person name="Yu Q."/>
            <person name="An N."/>
            <person name="Chen Y."/>
            <person name="Cai Q."/>
            <person name="Wang B."/>
            <person name="Liu B."/>
            <person name="Min J."/>
            <person name="Huang Y."/>
            <person name="Wu H."/>
            <person name="Li Z."/>
            <person name="Zhang Y."/>
            <person name="Yin Y."/>
            <person name="Song W."/>
            <person name="Jiang J."/>
            <person name="Jackson S.A."/>
            <person name="Wing R.A."/>
            <person name="Wang J."/>
            <person name="Chen M."/>
        </authorList>
    </citation>
    <scope>NUCLEOTIDE SEQUENCE [LARGE SCALE GENOMIC DNA]</scope>
    <source>
        <strain evidence="2">cv. IRGC 101232</strain>
    </source>
</reference>